<dbReference type="AlphaFoldDB" id="A0AAV1CXV1"/>
<proteinExistence type="predicted"/>
<evidence type="ECO:0000256" key="2">
    <source>
        <dbReference type="SAM" id="SignalP"/>
    </source>
</evidence>
<evidence type="ECO:0000313" key="3">
    <source>
        <dbReference type="EMBL" id="CAI9100454.1"/>
    </source>
</evidence>
<evidence type="ECO:0000313" key="4">
    <source>
        <dbReference type="Proteomes" id="UP001161247"/>
    </source>
</evidence>
<dbReference type="Pfam" id="PF24068">
    <property type="entry name" value="TPD1_C"/>
    <property type="match status" value="1"/>
</dbReference>
<dbReference type="PANTHER" id="PTHR33184">
    <property type="entry name" value="PROTEIN TAPETUM DETERMINANT 1-LIKE-RELATED"/>
    <property type="match status" value="1"/>
</dbReference>
<organism evidence="3 4">
    <name type="scientific">Oldenlandia corymbosa var. corymbosa</name>
    <dbReference type="NCBI Taxonomy" id="529605"/>
    <lineage>
        <taxon>Eukaryota</taxon>
        <taxon>Viridiplantae</taxon>
        <taxon>Streptophyta</taxon>
        <taxon>Embryophyta</taxon>
        <taxon>Tracheophyta</taxon>
        <taxon>Spermatophyta</taxon>
        <taxon>Magnoliopsida</taxon>
        <taxon>eudicotyledons</taxon>
        <taxon>Gunneridae</taxon>
        <taxon>Pentapetalae</taxon>
        <taxon>asterids</taxon>
        <taxon>lamiids</taxon>
        <taxon>Gentianales</taxon>
        <taxon>Rubiaceae</taxon>
        <taxon>Rubioideae</taxon>
        <taxon>Spermacoceae</taxon>
        <taxon>Hedyotis-Oldenlandia complex</taxon>
        <taxon>Oldenlandia</taxon>
    </lineage>
</organism>
<dbReference type="Proteomes" id="UP001161247">
    <property type="component" value="Chromosome 3"/>
</dbReference>
<keyword evidence="4" id="KW-1185">Reference proteome</keyword>
<feature type="signal peptide" evidence="2">
    <location>
        <begin position="1"/>
        <end position="23"/>
    </location>
</feature>
<protein>
    <submittedName>
        <fullName evidence="3">OLC1v1037564C1</fullName>
    </submittedName>
</protein>
<evidence type="ECO:0000256" key="1">
    <source>
        <dbReference type="ARBA" id="ARBA00022729"/>
    </source>
</evidence>
<name>A0AAV1CXV1_OLDCO</name>
<reference evidence="3" key="1">
    <citation type="submission" date="2023-03" db="EMBL/GenBank/DDBJ databases">
        <authorList>
            <person name="Julca I."/>
        </authorList>
    </citation>
    <scope>NUCLEOTIDE SEQUENCE</scope>
</reference>
<gene>
    <name evidence="3" type="ORF">OLC1_LOCUS10280</name>
</gene>
<keyword evidence="1 2" id="KW-0732">Signal</keyword>
<dbReference type="GO" id="GO:0001709">
    <property type="term" value="P:cell fate determination"/>
    <property type="evidence" value="ECO:0007669"/>
    <property type="project" value="TreeGrafter"/>
</dbReference>
<dbReference type="EMBL" id="OX459120">
    <property type="protein sequence ID" value="CAI9100454.1"/>
    <property type="molecule type" value="Genomic_DNA"/>
</dbReference>
<sequence>MAGIFKLLSLVLFVALMSKVTYQQGCDIRNIKIAQVATGSKAGGKPEWKVTITNDCKCTQTQIKLSCSGFQSAEPVDPSILSKNGDVCLLVNGGPIFGFQTTVTFNYAADSQCPFKPVDSIVSCS</sequence>
<accession>A0AAV1CXV1</accession>
<dbReference type="InterPro" id="IPR040361">
    <property type="entry name" value="TPD1"/>
</dbReference>
<feature type="chain" id="PRO_5043359427" evidence="2">
    <location>
        <begin position="24"/>
        <end position="125"/>
    </location>
</feature>
<dbReference type="PANTHER" id="PTHR33184:SF72">
    <property type="entry name" value="BETA-1,3-N-ACETYLGLUCOSAMINYLTRANSFERASE FAMILY PROTEIN"/>
    <property type="match status" value="1"/>
</dbReference>